<organism evidence="2">
    <name type="scientific">bioreactor metagenome</name>
    <dbReference type="NCBI Taxonomy" id="1076179"/>
    <lineage>
        <taxon>unclassified sequences</taxon>
        <taxon>metagenomes</taxon>
        <taxon>ecological metagenomes</taxon>
    </lineage>
</organism>
<evidence type="ECO:0000256" key="1">
    <source>
        <dbReference type="SAM" id="MobiDB-lite"/>
    </source>
</evidence>
<accession>A0A645DIU2</accession>
<evidence type="ECO:0000313" key="2">
    <source>
        <dbReference type="EMBL" id="MPM88512.1"/>
    </source>
</evidence>
<gene>
    <name evidence="2" type="ORF">SDC9_135616</name>
</gene>
<name>A0A645DIU2_9ZZZZ</name>
<sequence length="202" mass="21274">MTVTMTPAAVRAQTLKALPSLYRSSSECQHCPSRRSRSVASSQCGRPRSRLVTWMRCGARMMQPVVPVQCSGSRAASLSGSWGSPALPKMPSTKSRLLTRPPGTMKRTSIRCGQTPGTSGTTTGRISSETKVRAGVSEPAVQGSSSASSGGHRASSSSRPKTSLRTLILSSGIGSPPWAMWKTPAVVRRSLTGLCSTPLVSR</sequence>
<reference evidence="2" key="1">
    <citation type="submission" date="2019-08" db="EMBL/GenBank/DDBJ databases">
        <authorList>
            <person name="Kucharzyk K."/>
            <person name="Murdoch R.W."/>
            <person name="Higgins S."/>
            <person name="Loffler F."/>
        </authorList>
    </citation>
    <scope>NUCLEOTIDE SEQUENCE</scope>
</reference>
<dbReference type="EMBL" id="VSSQ01036122">
    <property type="protein sequence ID" value="MPM88512.1"/>
    <property type="molecule type" value="Genomic_DNA"/>
</dbReference>
<feature type="compositionally biased region" description="Low complexity" evidence="1">
    <location>
        <begin position="143"/>
        <end position="159"/>
    </location>
</feature>
<dbReference type="AlphaFoldDB" id="A0A645DIU2"/>
<proteinExistence type="predicted"/>
<comment type="caution">
    <text evidence="2">The sequence shown here is derived from an EMBL/GenBank/DDBJ whole genome shotgun (WGS) entry which is preliminary data.</text>
</comment>
<feature type="region of interest" description="Disordered" evidence="1">
    <location>
        <begin position="77"/>
        <end position="163"/>
    </location>
</feature>
<protein>
    <submittedName>
        <fullName evidence="2">Uncharacterized protein</fullName>
    </submittedName>
</protein>
<feature type="compositionally biased region" description="Low complexity" evidence="1">
    <location>
        <begin position="113"/>
        <end position="129"/>
    </location>
</feature>